<feature type="transmembrane region" description="Helical" evidence="1">
    <location>
        <begin position="71"/>
        <end position="90"/>
    </location>
</feature>
<reference evidence="3" key="1">
    <citation type="submission" date="2021-05" db="EMBL/GenBank/DDBJ databases">
        <title>Energy efficiency and biological interactions define the core microbiome of deep oligotrophic groundwater.</title>
        <authorList>
            <person name="Mehrshad M."/>
            <person name="Lopez-Fernandez M."/>
            <person name="Bell E."/>
            <person name="Bernier-Latmani R."/>
            <person name="Bertilsson S."/>
            <person name="Dopson M."/>
        </authorList>
    </citation>
    <scope>NUCLEOTIDE SEQUENCE</scope>
    <source>
        <strain evidence="3">Modern_marine.mb.64</strain>
    </source>
</reference>
<feature type="transmembrane region" description="Helical" evidence="1">
    <location>
        <begin position="102"/>
        <end position="121"/>
    </location>
</feature>
<proteinExistence type="predicted"/>
<accession>A0A948W5L5</accession>
<dbReference type="InterPro" id="IPR006976">
    <property type="entry name" value="VanZ-like"/>
</dbReference>
<keyword evidence="1" id="KW-0812">Transmembrane</keyword>
<dbReference type="AlphaFoldDB" id="A0A948W5L5"/>
<dbReference type="EMBL" id="JAHJDP010000012">
    <property type="protein sequence ID" value="MBU2689711.1"/>
    <property type="molecule type" value="Genomic_DNA"/>
</dbReference>
<keyword evidence="1" id="KW-1133">Transmembrane helix</keyword>
<evidence type="ECO:0000259" key="2">
    <source>
        <dbReference type="Pfam" id="PF04892"/>
    </source>
</evidence>
<name>A0A948W5L5_UNCEI</name>
<evidence type="ECO:0000313" key="4">
    <source>
        <dbReference type="Proteomes" id="UP000777784"/>
    </source>
</evidence>
<feature type="domain" description="VanZ-like" evidence="2">
    <location>
        <begin position="37"/>
        <end position="121"/>
    </location>
</feature>
<evidence type="ECO:0000313" key="3">
    <source>
        <dbReference type="EMBL" id="MBU2689711.1"/>
    </source>
</evidence>
<dbReference type="PANTHER" id="PTHR28008:SF1">
    <property type="entry name" value="DOMAIN PROTEIN, PUTATIVE (AFU_ORTHOLOGUE AFUA_3G10980)-RELATED"/>
    <property type="match status" value="1"/>
</dbReference>
<sequence length="143" mass="16658">MPLTRWIEKRWVRSVLLLGYLTLMFIVSSRSDVSMPVGFPHADKIAHLIEYSILGWLVAGVLDYKESWRRWKLYLIVIGAVLLFGCLDELNQSRVPGRDSSLYDLMADLAGAIVGSLLWRWTRQFERKKEKGRCPNPQHQRQQ</sequence>
<dbReference type="PANTHER" id="PTHR28008">
    <property type="entry name" value="DOMAIN PROTEIN, PUTATIVE (AFU_ORTHOLOGUE AFUA_3G10980)-RELATED"/>
    <property type="match status" value="1"/>
</dbReference>
<feature type="transmembrane region" description="Helical" evidence="1">
    <location>
        <begin position="45"/>
        <end position="64"/>
    </location>
</feature>
<dbReference type="NCBIfam" id="NF037970">
    <property type="entry name" value="vanZ_1"/>
    <property type="match status" value="1"/>
</dbReference>
<organism evidence="3 4">
    <name type="scientific">Eiseniibacteriota bacterium</name>
    <dbReference type="NCBI Taxonomy" id="2212470"/>
    <lineage>
        <taxon>Bacteria</taxon>
        <taxon>Candidatus Eiseniibacteriota</taxon>
    </lineage>
</organism>
<evidence type="ECO:0000256" key="1">
    <source>
        <dbReference type="SAM" id="Phobius"/>
    </source>
</evidence>
<dbReference type="Pfam" id="PF04892">
    <property type="entry name" value="VanZ"/>
    <property type="match status" value="1"/>
</dbReference>
<comment type="caution">
    <text evidence="3">The sequence shown here is derived from an EMBL/GenBank/DDBJ whole genome shotgun (WGS) entry which is preliminary data.</text>
</comment>
<keyword evidence="1" id="KW-0472">Membrane</keyword>
<dbReference type="Proteomes" id="UP000777784">
    <property type="component" value="Unassembled WGS sequence"/>
</dbReference>
<protein>
    <submittedName>
        <fullName evidence="3">VanZ family protein</fullName>
    </submittedName>
</protein>
<gene>
    <name evidence="3" type="ORF">KJ970_02210</name>
</gene>